<dbReference type="EMBL" id="LUGG01000032">
    <property type="protein sequence ID" value="OBZ66324.1"/>
    <property type="molecule type" value="Genomic_DNA"/>
</dbReference>
<proteinExistence type="predicted"/>
<evidence type="ECO:0000256" key="1">
    <source>
        <dbReference type="SAM" id="MobiDB-lite"/>
    </source>
</evidence>
<feature type="region of interest" description="Disordered" evidence="1">
    <location>
        <begin position="100"/>
        <end position="123"/>
    </location>
</feature>
<feature type="compositionally biased region" description="Basic and acidic residues" evidence="1">
    <location>
        <begin position="113"/>
        <end position="123"/>
    </location>
</feature>
<comment type="caution">
    <text evidence="2">The sequence shown here is derived from an EMBL/GenBank/DDBJ whole genome shotgun (WGS) entry which is preliminary data.</text>
</comment>
<evidence type="ECO:0000313" key="2">
    <source>
        <dbReference type="EMBL" id="OBZ66324.1"/>
    </source>
</evidence>
<dbReference type="OMA" id="QGQAAYW"/>
<evidence type="ECO:0000313" key="3">
    <source>
        <dbReference type="Proteomes" id="UP000092993"/>
    </source>
</evidence>
<dbReference type="AlphaFoldDB" id="A0A1C7LU12"/>
<accession>A0A1C7LU12</accession>
<organism evidence="2 3">
    <name type="scientific">Grifola frondosa</name>
    <name type="common">Maitake</name>
    <name type="synonym">Polyporus frondosus</name>
    <dbReference type="NCBI Taxonomy" id="5627"/>
    <lineage>
        <taxon>Eukaryota</taxon>
        <taxon>Fungi</taxon>
        <taxon>Dikarya</taxon>
        <taxon>Basidiomycota</taxon>
        <taxon>Agaricomycotina</taxon>
        <taxon>Agaricomycetes</taxon>
        <taxon>Polyporales</taxon>
        <taxon>Grifolaceae</taxon>
        <taxon>Grifola</taxon>
    </lineage>
</organism>
<reference evidence="2 3" key="1">
    <citation type="submission" date="2016-03" db="EMBL/GenBank/DDBJ databases">
        <title>Whole genome sequencing of Grifola frondosa 9006-11.</title>
        <authorList>
            <person name="Min B."/>
            <person name="Park H."/>
            <person name="Kim J.-G."/>
            <person name="Cho H."/>
            <person name="Oh Y.-L."/>
            <person name="Kong W.-S."/>
            <person name="Choi I.-G."/>
        </authorList>
    </citation>
    <scope>NUCLEOTIDE SEQUENCE [LARGE SCALE GENOMIC DNA]</scope>
    <source>
        <strain evidence="2 3">9006-11</strain>
    </source>
</reference>
<dbReference type="OrthoDB" id="3215388at2759"/>
<gene>
    <name evidence="2" type="ORF">A0H81_13859</name>
</gene>
<protein>
    <submittedName>
        <fullName evidence="2">Uncharacterized protein</fullName>
    </submittedName>
</protein>
<feature type="compositionally biased region" description="Low complexity" evidence="1">
    <location>
        <begin position="47"/>
        <end position="73"/>
    </location>
</feature>
<sequence length="160" mass="16771">MTPTVLGHGSAVRDQRYASSPLPKLLYNSFPRNLTCKQRTINIMSSHRSSSTVSLSSTATTSSSSSSRTLTATPPVPKDYSAAFGTLQSVYGMSGCTPTPTFSSNATSRKQRHADESTVAKSTQSKDFEGAFGALASSYGFGGAAPSDIENTVTETLVPS</sequence>
<dbReference type="Proteomes" id="UP000092993">
    <property type="component" value="Unassembled WGS sequence"/>
</dbReference>
<name>A0A1C7LU12_GRIFR</name>
<feature type="region of interest" description="Disordered" evidence="1">
    <location>
        <begin position="47"/>
        <end position="78"/>
    </location>
</feature>
<keyword evidence="3" id="KW-1185">Reference proteome</keyword>